<dbReference type="InterPro" id="IPR030842">
    <property type="entry name" value="TF_NusA_bacterial"/>
</dbReference>
<dbReference type="NCBIfam" id="TIGR01954">
    <property type="entry name" value="nusA_Cterm_rpt"/>
    <property type="match status" value="1"/>
</dbReference>
<dbReference type="InterPro" id="IPR013735">
    <property type="entry name" value="TF_NusA_N"/>
</dbReference>
<keyword evidence="5 7" id="KW-0805">Transcription regulation</keyword>
<evidence type="ECO:0000256" key="6">
    <source>
        <dbReference type="ARBA" id="ARBA00023163"/>
    </source>
</evidence>
<proteinExistence type="inferred from homology"/>
<dbReference type="SMART" id="SM00316">
    <property type="entry name" value="S1"/>
    <property type="match status" value="1"/>
</dbReference>
<dbReference type="CDD" id="cd04455">
    <property type="entry name" value="S1_NusA"/>
    <property type="match status" value="1"/>
</dbReference>
<dbReference type="CDD" id="cd22529">
    <property type="entry name" value="KH-II_NusA_rpt2"/>
    <property type="match status" value="1"/>
</dbReference>
<organism evidence="9 10">
    <name type="scientific">Phaeobacter inhibens</name>
    <dbReference type="NCBI Taxonomy" id="221822"/>
    <lineage>
        <taxon>Bacteria</taxon>
        <taxon>Pseudomonadati</taxon>
        <taxon>Pseudomonadota</taxon>
        <taxon>Alphaproteobacteria</taxon>
        <taxon>Rhodobacterales</taxon>
        <taxon>Roseobacteraceae</taxon>
        <taxon>Phaeobacter</taxon>
    </lineage>
</organism>
<dbReference type="GeneID" id="57290182"/>
<dbReference type="SUPFAM" id="SSF47794">
    <property type="entry name" value="Rad51 N-terminal domain-like"/>
    <property type="match status" value="1"/>
</dbReference>
<dbReference type="NCBIfam" id="TIGR01953">
    <property type="entry name" value="NusA"/>
    <property type="match status" value="1"/>
</dbReference>
<dbReference type="SUPFAM" id="SSF54814">
    <property type="entry name" value="Prokaryotic type KH domain (KH-domain type II)"/>
    <property type="match status" value="2"/>
</dbReference>
<dbReference type="EMBL" id="CP010705">
    <property type="protein sequence ID" value="AUQ96342.1"/>
    <property type="molecule type" value="Genomic_DNA"/>
</dbReference>
<dbReference type="Pfam" id="PF13184">
    <property type="entry name" value="KH_NusA_1st"/>
    <property type="match status" value="1"/>
</dbReference>
<dbReference type="CDD" id="cd02134">
    <property type="entry name" value="KH-II_NusA_rpt1"/>
    <property type="match status" value="1"/>
</dbReference>
<keyword evidence="2 7" id="KW-0963">Cytoplasm</keyword>
<dbReference type="Gene3D" id="3.30.1480.10">
    <property type="entry name" value="NusA, N-terminal domain"/>
    <property type="match status" value="1"/>
</dbReference>
<evidence type="ECO:0000256" key="7">
    <source>
        <dbReference type="HAMAP-Rule" id="MF_00945"/>
    </source>
</evidence>
<sequence length="541" mass="59883">MAITSANQLELLQTAEAVAREKMIDPGLVVDAMEESLARAAKSRYGSEMDIRVSIDRKTGRATFTRVRTVVEDDALENYQAELTVEQAKQYMADPSVGDVFVEEVPPVEMGRIAAQSAKQVILQKVREAERDRQYEEFKDRAGTIINGLVKREEYGNVIVDVGAGEAILRRNEKIGRESYRPNDRIRCFIKDVRREPRGPQIFLSRTAPEFMAELFKMEVPEIYDGVIEIKAVARDPGSRAKIAVISYDGSIDPVGACVGMRGSRVQAVVNELQGEKIDIIPWNEDQPTFLVNALQPAEVSKVVLDEEAGKIEVVVPEEQLSLAIGRRGQNVRLASQLTALDIDIMTEEEESARRQKEFEARTKLFMETLDLDEFFAQLLVSEGFTNLEEVAYVELDELLVIDGVDEGTAQELQARAADYLEAQAKAAIDAARALGVEDSLIDFDGLTPQMVEALAKDGIKTLEDFATCADWELAGGWTTNKGERVKDDGILEPFDVSLEDAQTLVMTARVLLGWVDPTELEADAEDDADIEGGEAEEGEA</sequence>
<comment type="function">
    <text evidence="7">Participates in both transcription termination and antitermination.</text>
</comment>
<reference evidence="9 10" key="1">
    <citation type="journal article" date="2017" name="Genome Biol. Evol.">
        <title>Trajectories and Drivers of Genome Evolution in Surface-Associated Marine Phaeobacter.</title>
        <authorList>
            <person name="Freese H.M."/>
            <person name="Sikorski J."/>
            <person name="Bunk B."/>
            <person name="Scheuner C."/>
            <person name="Meier-Kolthoff J.P."/>
            <person name="Sproer C."/>
            <person name="Gram L."/>
            <person name="Overmann J."/>
        </authorList>
    </citation>
    <scope>NUCLEOTIDE SEQUENCE [LARGE SCALE GENOMIC DNA]</scope>
    <source>
        <strain evidence="9 10">P66</strain>
    </source>
</reference>
<dbReference type="InterPro" id="IPR010214">
    <property type="entry name" value="Tscrpt_termin_fac_NusA_C_rpt"/>
</dbReference>
<comment type="similarity">
    <text evidence="7">Belongs to the NusA family.</text>
</comment>
<name>A0ABM6RIR0_9RHOB</name>
<dbReference type="InterPro" id="IPR036555">
    <property type="entry name" value="NusA_N_sf"/>
</dbReference>
<keyword evidence="6 7" id="KW-0804">Transcription</keyword>
<accession>A0ABM6RIR0</accession>
<dbReference type="InterPro" id="IPR012340">
    <property type="entry name" value="NA-bd_OB-fold"/>
</dbReference>
<reference evidence="9 10" key="2">
    <citation type="journal article" date="2017" name="Int. J. Syst. Evol. Microbiol.">
        <title>Adaptation of Surface-Associated Bacteria to the Open Ocean: A Genomically Distinct Subpopulation of Phaeobacter gallaeciensis Colonizes Pacific Mesozooplankton.</title>
        <authorList>
            <person name="Freese H.M."/>
            <person name="Methner A."/>
            <person name="Overmann J."/>
        </authorList>
    </citation>
    <scope>NUCLEOTIDE SEQUENCE [LARGE SCALE GENOMIC DNA]</scope>
    <source>
        <strain evidence="9 10">P66</strain>
    </source>
</reference>
<dbReference type="InterPro" id="IPR010995">
    <property type="entry name" value="DNA_repair_Rad51/TF_NusA_a-hlx"/>
</dbReference>
<gene>
    <name evidence="7 9" type="primary">nusA</name>
    <name evidence="9" type="ORF">PhaeoP66_03611</name>
</gene>
<comment type="subcellular location">
    <subcellularLocation>
        <location evidence="7">Cytoplasm</location>
    </subcellularLocation>
</comment>
<dbReference type="HAMAP" id="MF_00945_B">
    <property type="entry name" value="NusA_B"/>
    <property type="match status" value="1"/>
</dbReference>
<dbReference type="Proteomes" id="UP000236536">
    <property type="component" value="Chromosome"/>
</dbReference>
<keyword evidence="4 7" id="KW-0694">RNA-binding</keyword>
<evidence type="ECO:0000256" key="3">
    <source>
        <dbReference type="ARBA" id="ARBA00022814"/>
    </source>
</evidence>
<dbReference type="PROSITE" id="PS50084">
    <property type="entry name" value="KH_TYPE_1"/>
    <property type="match status" value="1"/>
</dbReference>
<dbReference type="Gene3D" id="2.40.50.140">
    <property type="entry name" value="Nucleic acid-binding proteins"/>
    <property type="match status" value="1"/>
</dbReference>
<evidence type="ECO:0000256" key="4">
    <source>
        <dbReference type="ARBA" id="ARBA00022884"/>
    </source>
</evidence>
<dbReference type="InterPro" id="IPR003029">
    <property type="entry name" value="S1_domain"/>
</dbReference>
<dbReference type="InterPro" id="IPR015946">
    <property type="entry name" value="KH_dom-like_a/b"/>
</dbReference>
<evidence type="ECO:0000313" key="9">
    <source>
        <dbReference type="EMBL" id="AUQ96342.1"/>
    </source>
</evidence>
<protein>
    <recommendedName>
        <fullName evidence="7">Transcription termination/antitermination protein NusA</fullName>
    </recommendedName>
</protein>
<evidence type="ECO:0000259" key="8">
    <source>
        <dbReference type="SMART" id="SM00316"/>
    </source>
</evidence>
<dbReference type="PANTHER" id="PTHR22648:SF0">
    <property type="entry name" value="TRANSCRIPTION TERMINATION_ANTITERMINATION PROTEIN NUSA"/>
    <property type="match status" value="1"/>
</dbReference>
<evidence type="ECO:0000256" key="5">
    <source>
        <dbReference type="ARBA" id="ARBA00023015"/>
    </source>
</evidence>
<dbReference type="Gene3D" id="1.10.150.20">
    <property type="entry name" value="5' to 3' exonuclease, C-terminal subdomain"/>
    <property type="match status" value="2"/>
</dbReference>
<dbReference type="InterPro" id="IPR009019">
    <property type="entry name" value="KH_sf_prok-type"/>
</dbReference>
<evidence type="ECO:0000313" key="10">
    <source>
        <dbReference type="Proteomes" id="UP000236536"/>
    </source>
</evidence>
<comment type="subunit">
    <text evidence="7">Monomer. Binds directly to the core enzyme of the DNA-dependent RNA polymerase and to nascent RNA.</text>
</comment>
<keyword evidence="10" id="KW-1185">Reference proteome</keyword>
<evidence type="ECO:0000256" key="1">
    <source>
        <dbReference type="ARBA" id="ARBA00022472"/>
    </source>
</evidence>
<dbReference type="InterPro" id="IPR058582">
    <property type="entry name" value="KH_NusA_2nd"/>
</dbReference>
<feature type="domain" description="S1 motif" evidence="8">
    <location>
        <begin position="141"/>
        <end position="207"/>
    </location>
</feature>
<dbReference type="Pfam" id="PF26594">
    <property type="entry name" value="KH_NusA_2nd"/>
    <property type="match status" value="1"/>
</dbReference>
<dbReference type="InterPro" id="IPR025249">
    <property type="entry name" value="TF_NusA_KH_1st"/>
</dbReference>
<dbReference type="InterPro" id="IPR010213">
    <property type="entry name" value="TF_NusA"/>
</dbReference>
<dbReference type="SUPFAM" id="SSF50249">
    <property type="entry name" value="Nucleic acid-binding proteins"/>
    <property type="match status" value="1"/>
</dbReference>
<dbReference type="Gene3D" id="3.30.300.20">
    <property type="match status" value="2"/>
</dbReference>
<dbReference type="Pfam" id="PF08529">
    <property type="entry name" value="NusA_N"/>
    <property type="match status" value="1"/>
</dbReference>
<keyword evidence="1 7" id="KW-0806">Transcription termination</keyword>
<dbReference type="SUPFAM" id="SSF69705">
    <property type="entry name" value="Transcription factor NusA, N-terminal domain"/>
    <property type="match status" value="1"/>
</dbReference>
<evidence type="ECO:0000256" key="2">
    <source>
        <dbReference type="ARBA" id="ARBA00022490"/>
    </source>
</evidence>
<dbReference type="PANTHER" id="PTHR22648">
    <property type="entry name" value="TRANSCRIPTION TERMINATION FACTOR NUSA"/>
    <property type="match status" value="1"/>
</dbReference>
<keyword evidence="3 7" id="KW-0889">Transcription antitermination</keyword>
<dbReference type="RefSeq" id="WP_014876349.1">
    <property type="nucleotide sequence ID" value="NZ_CANLFJ010000002.1"/>
</dbReference>